<accession>A0ABV3D8S4</accession>
<sequence length="298" mass="32254">MVTCTDRKVDAPNETLRARSLPEGSVKQRATDWQERIRSVASQDQTVVRSLANLYCGDHWTQACGLVGAATNAGFAPRLWVASAGLGLQPVEPAEYSAPSYAATFSTRHADSVATSATENADWWSHLQAGSGRTTLQELGRRGAVLAVLSEVYASAMEAELLTLGGVGSEALLVGGMADIPGIQRIPSNAGLRRALGGTLTSLNVRMAASWLKHCQEGSLISPEGQSLWDKWSAHVEAQERYDRRPMTDQEVIAFITRETKRTPGISRTRLLRTLRDGGQACEQSRFANLFAQTVGKQ</sequence>
<keyword evidence="2" id="KW-1185">Reference proteome</keyword>
<comment type="caution">
    <text evidence="1">The sequence shown here is derived from an EMBL/GenBank/DDBJ whole genome shotgun (WGS) entry which is preliminary data.</text>
</comment>
<dbReference type="EMBL" id="JBEZFP010000002">
    <property type="protein sequence ID" value="MEU8132145.1"/>
    <property type="molecule type" value="Genomic_DNA"/>
</dbReference>
<evidence type="ECO:0000313" key="2">
    <source>
        <dbReference type="Proteomes" id="UP001551482"/>
    </source>
</evidence>
<dbReference type="Proteomes" id="UP001551482">
    <property type="component" value="Unassembled WGS sequence"/>
</dbReference>
<dbReference type="RefSeq" id="WP_358347495.1">
    <property type="nucleotide sequence ID" value="NZ_JBEZFP010000002.1"/>
</dbReference>
<gene>
    <name evidence="1" type="ORF">AB0C36_01405</name>
</gene>
<name>A0ABV3D8S4_9ACTN</name>
<evidence type="ECO:0000313" key="1">
    <source>
        <dbReference type="EMBL" id="MEU8132145.1"/>
    </source>
</evidence>
<proteinExistence type="predicted"/>
<reference evidence="1 2" key="1">
    <citation type="submission" date="2024-06" db="EMBL/GenBank/DDBJ databases">
        <title>The Natural Products Discovery Center: Release of the First 8490 Sequenced Strains for Exploring Actinobacteria Biosynthetic Diversity.</title>
        <authorList>
            <person name="Kalkreuter E."/>
            <person name="Kautsar S.A."/>
            <person name="Yang D."/>
            <person name="Bader C.D."/>
            <person name="Teijaro C.N."/>
            <person name="Fluegel L."/>
            <person name="Davis C.M."/>
            <person name="Simpson J.R."/>
            <person name="Lauterbach L."/>
            <person name="Steele A.D."/>
            <person name="Gui C."/>
            <person name="Meng S."/>
            <person name="Li G."/>
            <person name="Viehrig K."/>
            <person name="Ye F."/>
            <person name="Su P."/>
            <person name="Kiefer A.F."/>
            <person name="Nichols A."/>
            <person name="Cepeda A.J."/>
            <person name="Yan W."/>
            <person name="Fan B."/>
            <person name="Jiang Y."/>
            <person name="Adhikari A."/>
            <person name="Zheng C.-J."/>
            <person name="Schuster L."/>
            <person name="Cowan T.M."/>
            <person name="Smanski M.J."/>
            <person name="Chevrette M.G."/>
            <person name="De Carvalho L.P.S."/>
            <person name="Shen B."/>
        </authorList>
    </citation>
    <scope>NUCLEOTIDE SEQUENCE [LARGE SCALE GENOMIC DNA]</scope>
    <source>
        <strain evidence="1 2">NPDC048946</strain>
    </source>
</reference>
<protein>
    <submittedName>
        <fullName evidence="1">Uncharacterized protein</fullName>
    </submittedName>
</protein>
<organism evidence="1 2">
    <name type="scientific">Streptodolium elevatio</name>
    <dbReference type="NCBI Taxonomy" id="3157996"/>
    <lineage>
        <taxon>Bacteria</taxon>
        <taxon>Bacillati</taxon>
        <taxon>Actinomycetota</taxon>
        <taxon>Actinomycetes</taxon>
        <taxon>Kitasatosporales</taxon>
        <taxon>Streptomycetaceae</taxon>
        <taxon>Streptodolium</taxon>
    </lineage>
</organism>